<gene>
    <name evidence="2" type="ORF">ACFPM3_18030</name>
</gene>
<feature type="compositionally biased region" description="Low complexity" evidence="1">
    <location>
        <begin position="17"/>
        <end position="34"/>
    </location>
</feature>
<evidence type="ECO:0000313" key="2">
    <source>
        <dbReference type="EMBL" id="MFC5024034.1"/>
    </source>
</evidence>
<evidence type="ECO:0000313" key="3">
    <source>
        <dbReference type="Proteomes" id="UP001595829"/>
    </source>
</evidence>
<protein>
    <submittedName>
        <fullName evidence="2">Uncharacterized protein</fullName>
    </submittedName>
</protein>
<sequence>MTLNELTPPSRPPEPPAITAAPAAGPPTEDTGTGQTHVTGFAEPASETAVPAAEKPAEPIEDSAPSTAEQPPGPAAASAVDTELAADGRVDTNTADAATATARVDQTVTTNNGTLIGIQNNHEIQRLRGTPLTDDWIRRRLSGYVEHDDTTKALHAILDAHRVAVIHAGNGTGRYTTALHTLNTLGVQTIRQVRRVPDEKVELEGLLDEGTGWILDLRHETQPLPITTGLHLAEVADHLSETRSFVIAVVHSDTWASVAGEAPGMDHHLSPADALTVARARLADQPLPQSELSQWLGDGRITKQLKNATPAQAVDWADKIAAAVALDRTTTEHKSFDELVDFVVQSAQNWRRTLLEWHNKETDSSHRTYLLAAAVLDGAPAQSVYDAHITLGTALGDTPAPINGQHGPGIIALTDSIKADLGADDRIRFLRPGYAEAVVDYFWADRPHHVEAFTRWTAEQAELLPSELGIPLADRVSQWTTRYTLTKQSLTVLRATATNWAASKDLKGHAADLLVAAALDPVAGKLARDRYLDWAKAPDEPTTDKKRHTPPALKRALAEAMAHLAPAYAEVALRRLAELAVHTDDPQVTQTVGDALVTLWDHDGFQQRIRDRLTTWFGGDHNQTAAARRAFLHLAERTGPDGIPVLLTAHPTTPGSWTLTGWRRSLDDAKSRHVQDAVSTWLDAALAHPALRTTVVATFTEAVFRSDTDHTYLPQRFIVLNHAANGWEPAYAGQAPTERTRLRDEVLIAIREADPAAPTRSDDAPTTP</sequence>
<dbReference type="RefSeq" id="WP_345685950.1">
    <property type="nucleotide sequence ID" value="NZ_BAABIT010000001.1"/>
</dbReference>
<feature type="region of interest" description="Disordered" evidence="1">
    <location>
        <begin position="1"/>
        <end position="80"/>
    </location>
</feature>
<proteinExistence type="predicted"/>
<name>A0ABV9XF11_9ACTN</name>
<keyword evidence="3" id="KW-1185">Reference proteome</keyword>
<evidence type="ECO:0000256" key="1">
    <source>
        <dbReference type="SAM" id="MobiDB-lite"/>
    </source>
</evidence>
<accession>A0ABV9XF11</accession>
<dbReference type="Proteomes" id="UP001595829">
    <property type="component" value="Unassembled WGS sequence"/>
</dbReference>
<dbReference type="EMBL" id="JBHSJD010000014">
    <property type="protein sequence ID" value="MFC5024034.1"/>
    <property type="molecule type" value="Genomic_DNA"/>
</dbReference>
<comment type="caution">
    <text evidence="2">The sequence shown here is derived from an EMBL/GenBank/DDBJ whole genome shotgun (WGS) entry which is preliminary data.</text>
</comment>
<reference evidence="3" key="1">
    <citation type="journal article" date="2019" name="Int. J. Syst. Evol. Microbiol.">
        <title>The Global Catalogue of Microorganisms (GCM) 10K type strain sequencing project: providing services to taxonomists for standard genome sequencing and annotation.</title>
        <authorList>
            <consortium name="The Broad Institute Genomics Platform"/>
            <consortium name="The Broad Institute Genome Sequencing Center for Infectious Disease"/>
            <person name="Wu L."/>
            <person name="Ma J."/>
        </authorList>
    </citation>
    <scope>NUCLEOTIDE SEQUENCE [LARGE SCALE GENOMIC DNA]</scope>
    <source>
        <strain evidence="3">CGMCC 4.1648</strain>
    </source>
</reference>
<organism evidence="2 3">
    <name type="scientific">Streptomyces coeruleoprunus</name>
    <dbReference type="NCBI Taxonomy" id="285563"/>
    <lineage>
        <taxon>Bacteria</taxon>
        <taxon>Bacillati</taxon>
        <taxon>Actinomycetota</taxon>
        <taxon>Actinomycetes</taxon>
        <taxon>Kitasatosporales</taxon>
        <taxon>Streptomycetaceae</taxon>
        <taxon>Streptomyces</taxon>
    </lineage>
</organism>